<reference evidence="1" key="1">
    <citation type="submission" date="2018-07" db="EMBL/GenBank/DDBJ databases">
        <authorList>
            <person name="Quirk P.G."/>
            <person name="Krulwich T.A."/>
        </authorList>
    </citation>
    <scope>NUCLEOTIDE SEQUENCE</scope>
</reference>
<protein>
    <submittedName>
        <fullName evidence="1">Uncharacterized protein</fullName>
    </submittedName>
</protein>
<name>A0A380TK39_9ZZZZ</name>
<dbReference type="AlphaFoldDB" id="A0A380TK39"/>
<organism evidence="1">
    <name type="scientific">metagenome</name>
    <dbReference type="NCBI Taxonomy" id="256318"/>
    <lineage>
        <taxon>unclassified sequences</taxon>
        <taxon>metagenomes</taxon>
    </lineage>
</organism>
<dbReference type="EMBL" id="UIDG01000511">
    <property type="protein sequence ID" value="SUS08014.1"/>
    <property type="molecule type" value="Genomic_DNA"/>
</dbReference>
<evidence type="ECO:0000313" key="1">
    <source>
        <dbReference type="EMBL" id="SUS08014.1"/>
    </source>
</evidence>
<proteinExistence type="predicted"/>
<gene>
    <name evidence="1" type="ORF">DF3PB_5590001</name>
</gene>
<accession>A0A380TK39</accession>
<sequence>MIGARGLMQISDRWSGAVLADFGGFGINDDDLQWKVRAGADYRPWDRSSFRFAWQFYGIDYSTNRSDGKFAYDVFQTGPYLAYTYQFQ</sequence>
<dbReference type="InterPro" id="IPR011250">
    <property type="entry name" value="OMP/PagP_B-barrel"/>
</dbReference>
<dbReference type="SUPFAM" id="SSF56925">
    <property type="entry name" value="OMPA-like"/>
    <property type="match status" value="1"/>
</dbReference>